<evidence type="ECO:0000256" key="1">
    <source>
        <dbReference type="SAM" id="MobiDB-lite"/>
    </source>
</evidence>
<feature type="compositionally biased region" description="Basic residues" evidence="1">
    <location>
        <begin position="53"/>
        <end position="62"/>
    </location>
</feature>
<reference evidence="2 3" key="1">
    <citation type="submission" date="2020-09" db="EMBL/GenBank/DDBJ databases">
        <title>De no assembly of potato wild relative species, Solanum commersonii.</title>
        <authorList>
            <person name="Cho K."/>
        </authorList>
    </citation>
    <scope>NUCLEOTIDE SEQUENCE [LARGE SCALE GENOMIC DNA]</scope>
    <source>
        <strain evidence="2">LZ3.2</strain>
        <tissue evidence="2">Leaf</tissue>
    </source>
</reference>
<proteinExistence type="predicted"/>
<name>A0A9J5ZPX0_SOLCO</name>
<gene>
    <name evidence="2" type="ORF">H5410_014057</name>
</gene>
<accession>A0A9J5ZPX0</accession>
<keyword evidence="3" id="KW-1185">Reference proteome</keyword>
<organism evidence="2 3">
    <name type="scientific">Solanum commersonii</name>
    <name type="common">Commerson's wild potato</name>
    <name type="synonym">Commerson's nightshade</name>
    <dbReference type="NCBI Taxonomy" id="4109"/>
    <lineage>
        <taxon>Eukaryota</taxon>
        <taxon>Viridiplantae</taxon>
        <taxon>Streptophyta</taxon>
        <taxon>Embryophyta</taxon>
        <taxon>Tracheophyta</taxon>
        <taxon>Spermatophyta</taxon>
        <taxon>Magnoliopsida</taxon>
        <taxon>eudicotyledons</taxon>
        <taxon>Gunneridae</taxon>
        <taxon>Pentapetalae</taxon>
        <taxon>asterids</taxon>
        <taxon>lamiids</taxon>
        <taxon>Solanales</taxon>
        <taxon>Solanaceae</taxon>
        <taxon>Solanoideae</taxon>
        <taxon>Solaneae</taxon>
        <taxon>Solanum</taxon>
    </lineage>
</organism>
<sequence>MRVTFVVDKLREARLRWFEHVKRCEDPLVRRCEMLDIVGTRREGSPEPEGRGRSKRVLGRGD</sequence>
<comment type="caution">
    <text evidence="2">The sequence shown here is derived from an EMBL/GenBank/DDBJ whole genome shotgun (WGS) entry which is preliminary data.</text>
</comment>
<dbReference type="OrthoDB" id="1303839at2759"/>
<feature type="region of interest" description="Disordered" evidence="1">
    <location>
        <begin position="40"/>
        <end position="62"/>
    </location>
</feature>
<feature type="compositionally biased region" description="Basic and acidic residues" evidence="1">
    <location>
        <begin position="40"/>
        <end position="52"/>
    </location>
</feature>
<dbReference type="Proteomes" id="UP000824120">
    <property type="component" value="Chromosome 3"/>
</dbReference>
<dbReference type="AlphaFoldDB" id="A0A9J5ZPX0"/>
<evidence type="ECO:0000313" key="3">
    <source>
        <dbReference type="Proteomes" id="UP000824120"/>
    </source>
</evidence>
<protein>
    <submittedName>
        <fullName evidence="2">Uncharacterized protein</fullName>
    </submittedName>
</protein>
<dbReference type="EMBL" id="JACXVP010000003">
    <property type="protein sequence ID" value="KAG5614233.1"/>
    <property type="molecule type" value="Genomic_DNA"/>
</dbReference>
<evidence type="ECO:0000313" key="2">
    <source>
        <dbReference type="EMBL" id="KAG5614233.1"/>
    </source>
</evidence>